<protein>
    <recommendedName>
        <fullName evidence="11">ascorbate ferrireductase (transmembrane)</fullName>
        <ecNumber evidence="11">7.2.1.3</ecNumber>
    </recommendedName>
</protein>
<sequence length="237" mass="26382">MAIELVEPNETEVNATGEIVKSFEWPGLPADFFSTLIDIGANIIIILVIAVIARKCLKLKLARTAGHAFYFIVGVVICASEALILEQALLHMAFGLISVVIACLGVGAQIMYKQRKSRGTPRHFRSNHSIFGLAACILLLATCVTGMYMICRTNYWEPEVPIVHRVCGLLSFILLMTALVFAFNTGFMHCNWEQRSITCFKCWILLATFLTSTTQLLAIINDSIQLMPPSWMKHSQN</sequence>
<dbReference type="GO" id="GO:0140575">
    <property type="term" value="F:transmembrane monodehydroascorbate reductase activity"/>
    <property type="evidence" value="ECO:0007669"/>
    <property type="project" value="InterPro"/>
</dbReference>
<dbReference type="GO" id="GO:0046872">
    <property type="term" value="F:metal ion binding"/>
    <property type="evidence" value="ECO:0007669"/>
    <property type="project" value="UniProtKB-KW"/>
</dbReference>
<evidence type="ECO:0000313" key="15">
    <source>
        <dbReference type="RefSeq" id="XP_023174073.1"/>
    </source>
</evidence>
<keyword evidence="3" id="KW-0813">Transport</keyword>
<keyword evidence="10 12" id="KW-0472">Membrane</keyword>
<dbReference type="Gene3D" id="1.20.120.1770">
    <property type="match status" value="1"/>
</dbReference>
<feature type="transmembrane region" description="Helical" evidence="12">
    <location>
        <begin position="199"/>
        <end position="220"/>
    </location>
</feature>
<evidence type="ECO:0000256" key="9">
    <source>
        <dbReference type="ARBA" id="ARBA00023004"/>
    </source>
</evidence>
<dbReference type="GeneID" id="111601635"/>
<evidence type="ECO:0000256" key="3">
    <source>
        <dbReference type="ARBA" id="ARBA00022448"/>
    </source>
</evidence>
<dbReference type="InterPro" id="IPR045150">
    <property type="entry name" value="CYB561D1/2"/>
</dbReference>
<dbReference type="Proteomes" id="UP000504633">
    <property type="component" value="Unplaced"/>
</dbReference>
<comment type="cofactor">
    <cofactor evidence="1">
        <name>heme b</name>
        <dbReference type="ChEBI" id="CHEBI:60344"/>
    </cofactor>
</comment>
<dbReference type="PANTHER" id="PTHR15422">
    <property type="entry name" value="OS05G0565100 PROTEIN"/>
    <property type="match status" value="1"/>
</dbReference>
<dbReference type="RefSeq" id="XP_023174073.1">
    <property type="nucleotide sequence ID" value="XM_023318305.2"/>
</dbReference>
<dbReference type="GO" id="GO:0140571">
    <property type="term" value="F:transmembrane ascorbate ferrireductase activity"/>
    <property type="evidence" value="ECO:0007669"/>
    <property type="project" value="UniProtKB-EC"/>
</dbReference>
<keyword evidence="4" id="KW-0349">Heme</keyword>
<evidence type="ECO:0000256" key="5">
    <source>
        <dbReference type="ARBA" id="ARBA00022692"/>
    </source>
</evidence>
<dbReference type="KEGG" id="dhe:111601635"/>
<accession>A0A6J1M6R4</accession>
<keyword evidence="6" id="KW-0479">Metal-binding</keyword>
<evidence type="ECO:0000256" key="6">
    <source>
        <dbReference type="ARBA" id="ARBA00022723"/>
    </source>
</evidence>
<feature type="transmembrane region" description="Helical" evidence="12">
    <location>
        <begin position="65"/>
        <end position="84"/>
    </location>
</feature>
<keyword evidence="9" id="KW-0408">Iron</keyword>
<keyword evidence="14" id="KW-1185">Reference proteome</keyword>
<evidence type="ECO:0000256" key="1">
    <source>
        <dbReference type="ARBA" id="ARBA00001970"/>
    </source>
</evidence>
<proteinExistence type="predicted"/>
<dbReference type="OMA" id="QWFALNL"/>
<dbReference type="AlphaFoldDB" id="A0A6J1M6R4"/>
<evidence type="ECO:0000313" key="14">
    <source>
        <dbReference type="Proteomes" id="UP000504633"/>
    </source>
</evidence>
<feature type="transmembrane region" description="Helical" evidence="12">
    <location>
        <begin position="90"/>
        <end position="110"/>
    </location>
</feature>
<evidence type="ECO:0000256" key="12">
    <source>
        <dbReference type="SAM" id="Phobius"/>
    </source>
</evidence>
<dbReference type="SMART" id="SM00665">
    <property type="entry name" value="B561"/>
    <property type="match status" value="1"/>
</dbReference>
<keyword evidence="7" id="KW-0249">Electron transport</keyword>
<feature type="transmembrane region" description="Helical" evidence="12">
    <location>
        <begin position="130"/>
        <end position="150"/>
    </location>
</feature>
<dbReference type="OrthoDB" id="432881at2759"/>
<organism evidence="14 15">
    <name type="scientific">Drosophila hydei</name>
    <name type="common">Fruit fly</name>
    <dbReference type="NCBI Taxonomy" id="7224"/>
    <lineage>
        <taxon>Eukaryota</taxon>
        <taxon>Metazoa</taxon>
        <taxon>Ecdysozoa</taxon>
        <taxon>Arthropoda</taxon>
        <taxon>Hexapoda</taxon>
        <taxon>Insecta</taxon>
        <taxon>Pterygota</taxon>
        <taxon>Neoptera</taxon>
        <taxon>Endopterygota</taxon>
        <taxon>Diptera</taxon>
        <taxon>Brachycera</taxon>
        <taxon>Muscomorpha</taxon>
        <taxon>Ephydroidea</taxon>
        <taxon>Drosophilidae</taxon>
        <taxon>Drosophila</taxon>
    </lineage>
</organism>
<keyword evidence="5 12" id="KW-0812">Transmembrane</keyword>
<evidence type="ECO:0000256" key="10">
    <source>
        <dbReference type="ARBA" id="ARBA00023136"/>
    </source>
</evidence>
<evidence type="ECO:0000256" key="11">
    <source>
        <dbReference type="ARBA" id="ARBA00024225"/>
    </source>
</evidence>
<reference evidence="15" key="1">
    <citation type="submission" date="2025-08" db="UniProtKB">
        <authorList>
            <consortium name="RefSeq"/>
        </authorList>
    </citation>
    <scope>IDENTIFICATION</scope>
    <source>
        <strain evidence="15">15085-1641.00</strain>
        <tissue evidence="15">Whole body</tissue>
    </source>
</reference>
<keyword evidence="8 12" id="KW-1133">Transmembrane helix</keyword>
<dbReference type="GO" id="GO:0016020">
    <property type="term" value="C:membrane"/>
    <property type="evidence" value="ECO:0007669"/>
    <property type="project" value="UniProtKB-SubCell"/>
</dbReference>
<dbReference type="CDD" id="cd08554">
    <property type="entry name" value="Cyt_b561"/>
    <property type="match status" value="1"/>
</dbReference>
<feature type="transmembrane region" description="Helical" evidence="12">
    <location>
        <begin position="162"/>
        <end position="187"/>
    </location>
</feature>
<dbReference type="EC" id="7.2.1.3" evidence="11"/>
<dbReference type="InterPro" id="IPR006593">
    <property type="entry name" value="Cyt_b561/ferric_Rdtase_TM"/>
</dbReference>
<evidence type="ECO:0000256" key="8">
    <source>
        <dbReference type="ARBA" id="ARBA00022989"/>
    </source>
</evidence>
<evidence type="ECO:0000256" key="7">
    <source>
        <dbReference type="ARBA" id="ARBA00022982"/>
    </source>
</evidence>
<dbReference type="PANTHER" id="PTHR15422:SF43">
    <property type="entry name" value="ASCORBATE FERRIREDUCTASE (TRANSMEMBRANE)"/>
    <property type="match status" value="1"/>
</dbReference>
<name>A0A6J1M6R4_DROHY</name>
<comment type="subcellular location">
    <subcellularLocation>
        <location evidence="2">Membrane</location>
        <topology evidence="2">Multi-pass membrane protein</topology>
    </subcellularLocation>
</comment>
<evidence type="ECO:0000256" key="2">
    <source>
        <dbReference type="ARBA" id="ARBA00004141"/>
    </source>
</evidence>
<dbReference type="Pfam" id="PF03188">
    <property type="entry name" value="Cytochrom_B561"/>
    <property type="match status" value="1"/>
</dbReference>
<feature type="transmembrane region" description="Helical" evidence="12">
    <location>
        <begin position="32"/>
        <end position="53"/>
    </location>
</feature>
<evidence type="ECO:0000256" key="4">
    <source>
        <dbReference type="ARBA" id="ARBA00022617"/>
    </source>
</evidence>
<evidence type="ECO:0000259" key="13">
    <source>
        <dbReference type="SMART" id="SM00665"/>
    </source>
</evidence>
<gene>
    <name evidence="15" type="primary">LOC111601635</name>
</gene>
<feature type="domain" description="Cytochrome b561" evidence="13">
    <location>
        <begin position="66"/>
        <end position="183"/>
    </location>
</feature>